<evidence type="ECO:0000313" key="2">
    <source>
        <dbReference type="EMBL" id="SBT15080.1"/>
    </source>
</evidence>
<keyword evidence="3" id="KW-1185">Reference proteome</keyword>
<evidence type="ECO:0000313" key="3">
    <source>
        <dbReference type="Proteomes" id="UP000092819"/>
    </source>
</evidence>
<dbReference type="EMBL" id="FLQZ01000104">
    <property type="protein sequence ID" value="SBT15080.1"/>
    <property type="molecule type" value="Genomic_DNA"/>
</dbReference>
<gene>
    <name evidence="2" type="ORF">VCE7224_03863</name>
</gene>
<proteinExistence type="predicted"/>
<organism evidence="2 3">
    <name type="scientific">Vibrio celticus</name>
    <dbReference type="NCBI Taxonomy" id="446372"/>
    <lineage>
        <taxon>Bacteria</taxon>
        <taxon>Pseudomonadati</taxon>
        <taxon>Pseudomonadota</taxon>
        <taxon>Gammaproteobacteria</taxon>
        <taxon>Vibrionales</taxon>
        <taxon>Vibrionaceae</taxon>
        <taxon>Vibrio</taxon>
    </lineage>
</organism>
<keyword evidence="1" id="KW-1133">Transmembrane helix</keyword>
<feature type="transmembrane region" description="Helical" evidence="1">
    <location>
        <begin position="12"/>
        <end position="31"/>
    </location>
</feature>
<dbReference type="AlphaFoldDB" id="A0A1C3JIP8"/>
<reference evidence="3" key="1">
    <citation type="submission" date="2016-06" db="EMBL/GenBank/DDBJ databases">
        <authorList>
            <person name="Rodrigo-Torres L."/>
            <person name="Arahal D.R."/>
        </authorList>
    </citation>
    <scope>NUCLEOTIDE SEQUENCE [LARGE SCALE GENOMIC DNA]</scope>
    <source>
        <strain evidence="3">CECT 7224</strain>
    </source>
</reference>
<evidence type="ECO:0000256" key="1">
    <source>
        <dbReference type="SAM" id="Phobius"/>
    </source>
</evidence>
<name>A0A1C3JIP8_9VIBR</name>
<protein>
    <submittedName>
        <fullName evidence="2">Uncharacterized protein</fullName>
    </submittedName>
</protein>
<accession>A0A1C3JIP8</accession>
<keyword evidence="1" id="KW-0472">Membrane</keyword>
<sequence>MIDFINSNFALLTGVGLGMFTGIIGTLIYVTKKAMSNKRERKI</sequence>
<dbReference type="Proteomes" id="UP000092819">
    <property type="component" value="Unassembled WGS sequence"/>
</dbReference>
<keyword evidence="1" id="KW-0812">Transmembrane</keyword>